<dbReference type="AlphaFoldDB" id="A0A8H2W9V6"/>
<accession>A0A8H2W9V6</accession>
<dbReference type="GO" id="GO:0007095">
    <property type="term" value="P:mitotic G2 DNA damage checkpoint signaling"/>
    <property type="evidence" value="ECO:0007669"/>
    <property type="project" value="TreeGrafter"/>
</dbReference>
<dbReference type="PROSITE" id="PS00108">
    <property type="entry name" value="PROTEIN_KINASE_ST"/>
    <property type="match status" value="1"/>
</dbReference>
<dbReference type="PANTHER" id="PTHR43895">
    <property type="entry name" value="CALCIUM/CALMODULIN-DEPENDENT PROTEIN KINASE KINASE-RELATED"/>
    <property type="match status" value="1"/>
</dbReference>
<keyword evidence="3" id="KW-0808">Transferase</keyword>
<dbReference type="GO" id="GO:0035861">
    <property type="term" value="C:site of double-strand break"/>
    <property type="evidence" value="ECO:0007669"/>
    <property type="project" value="TreeGrafter"/>
</dbReference>
<evidence type="ECO:0000256" key="6">
    <source>
        <dbReference type="ARBA" id="ARBA00022840"/>
    </source>
</evidence>
<name>A0A8H2W9V6_9AGAM</name>
<evidence type="ECO:0000256" key="7">
    <source>
        <dbReference type="ARBA" id="ARBA00047899"/>
    </source>
</evidence>
<dbReference type="InterPro" id="IPR000719">
    <property type="entry name" value="Prot_kinase_dom"/>
</dbReference>
<dbReference type="SMART" id="SM00220">
    <property type="entry name" value="S_TKc"/>
    <property type="match status" value="1"/>
</dbReference>
<evidence type="ECO:0000256" key="3">
    <source>
        <dbReference type="ARBA" id="ARBA00022679"/>
    </source>
</evidence>
<dbReference type="PROSITE" id="PS50011">
    <property type="entry name" value="PROTEIN_KINASE_DOM"/>
    <property type="match status" value="1"/>
</dbReference>
<dbReference type="PROSITE" id="PS00107">
    <property type="entry name" value="PROTEIN_KINASE_ATP"/>
    <property type="match status" value="1"/>
</dbReference>
<dbReference type="EC" id="2.7.11.1" evidence="1"/>
<dbReference type="GO" id="GO:0005737">
    <property type="term" value="C:cytoplasm"/>
    <property type="evidence" value="ECO:0007669"/>
    <property type="project" value="TreeGrafter"/>
</dbReference>
<evidence type="ECO:0000256" key="9">
    <source>
        <dbReference type="PROSITE-ProRule" id="PRU10141"/>
    </source>
</evidence>
<dbReference type="PANTHER" id="PTHR43895:SF32">
    <property type="entry name" value="SERINE_THREONINE-PROTEIN KINASE CHK1"/>
    <property type="match status" value="1"/>
</dbReference>
<evidence type="ECO:0000313" key="11">
    <source>
        <dbReference type="EMBL" id="CAE6349270.1"/>
    </source>
</evidence>
<dbReference type="GO" id="GO:0005634">
    <property type="term" value="C:nucleus"/>
    <property type="evidence" value="ECO:0007669"/>
    <property type="project" value="TreeGrafter"/>
</dbReference>
<proteinExistence type="predicted"/>
<feature type="domain" description="Protein kinase" evidence="10">
    <location>
        <begin position="16"/>
        <end position="306"/>
    </location>
</feature>
<protein>
    <recommendedName>
        <fullName evidence="1">non-specific serine/threonine protein kinase</fullName>
        <ecNumber evidence="1">2.7.11.1</ecNumber>
    </recommendedName>
</protein>
<keyword evidence="6 9" id="KW-0067">ATP-binding</keyword>
<keyword evidence="4 9" id="KW-0547">Nucleotide-binding</keyword>
<gene>
    <name evidence="11" type="ORF">RDB_LOCUS5962</name>
</gene>
<sequence length="502" mass="56448">MDTDVPEKIYPKIGGYSIRDCIGGGGFSRVFRAINYETRATAACKVVLITSDTPSAQRKDLEKEIKVHSLLKHINVLEFLRCKTIEESESEKYVPGVYMLLELASGGDLFDKIGEIEKKESSVWTLIDFNYLNALKAPDVGVDIDLARFYFTQLIAGVEFIHSQGVCHRDLKPENLLLNLEGRLKISDFGLCSVFKYKERVRMLSERCGSLPYVAPELSTNEPYAAEPVDVWGTGVILFTLFVGNTPWDEPTASSPEFVSYARGEIFQYEPWSRIEPEALAFLRSILTITPKKRATIAQIKAHPWFNRPSHVERANPQALAERLTQNLRRTGDLSIAAPDPVDLGVPESDMDVDSQEAGDRMMTLTNATQFTRSLLLFSQTQGGTRYTPALTRFYASLPPDEFLPILVTALQGDGVKCAKGDEDSDDAHPGRVSFRIGGLDKRREQFRGTIELEPFRLADREVDGSFVIMSRERGNPLSWRQLWKQTVLHANVKQHVLMKGH</sequence>
<keyword evidence="2" id="KW-0723">Serine/threonine-protein kinase</keyword>
<comment type="catalytic activity">
    <reaction evidence="8">
        <text>L-seryl-[protein] + ATP = O-phospho-L-seryl-[protein] + ADP + H(+)</text>
        <dbReference type="Rhea" id="RHEA:17989"/>
        <dbReference type="Rhea" id="RHEA-COMP:9863"/>
        <dbReference type="Rhea" id="RHEA-COMP:11604"/>
        <dbReference type="ChEBI" id="CHEBI:15378"/>
        <dbReference type="ChEBI" id="CHEBI:29999"/>
        <dbReference type="ChEBI" id="CHEBI:30616"/>
        <dbReference type="ChEBI" id="CHEBI:83421"/>
        <dbReference type="ChEBI" id="CHEBI:456216"/>
        <dbReference type="EC" id="2.7.11.1"/>
    </reaction>
</comment>
<dbReference type="GO" id="GO:0005524">
    <property type="term" value="F:ATP binding"/>
    <property type="evidence" value="ECO:0007669"/>
    <property type="project" value="UniProtKB-UniRule"/>
</dbReference>
<dbReference type="EMBL" id="CAJMWT010000731">
    <property type="protein sequence ID" value="CAE6349270.1"/>
    <property type="molecule type" value="Genomic_DNA"/>
</dbReference>
<dbReference type="InterPro" id="IPR011009">
    <property type="entry name" value="Kinase-like_dom_sf"/>
</dbReference>
<comment type="caution">
    <text evidence="11">The sequence shown here is derived from an EMBL/GenBank/DDBJ whole genome shotgun (WGS) entry which is preliminary data.</text>
</comment>
<feature type="binding site" evidence="9">
    <location>
        <position position="45"/>
    </location>
    <ligand>
        <name>ATP</name>
        <dbReference type="ChEBI" id="CHEBI:30616"/>
    </ligand>
</feature>
<evidence type="ECO:0000256" key="5">
    <source>
        <dbReference type="ARBA" id="ARBA00022777"/>
    </source>
</evidence>
<dbReference type="InterPro" id="IPR017441">
    <property type="entry name" value="Protein_kinase_ATP_BS"/>
</dbReference>
<comment type="catalytic activity">
    <reaction evidence="7">
        <text>L-threonyl-[protein] + ATP = O-phospho-L-threonyl-[protein] + ADP + H(+)</text>
        <dbReference type="Rhea" id="RHEA:46608"/>
        <dbReference type="Rhea" id="RHEA-COMP:11060"/>
        <dbReference type="Rhea" id="RHEA-COMP:11605"/>
        <dbReference type="ChEBI" id="CHEBI:15378"/>
        <dbReference type="ChEBI" id="CHEBI:30013"/>
        <dbReference type="ChEBI" id="CHEBI:30616"/>
        <dbReference type="ChEBI" id="CHEBI:61977"/>
        <dbReference type="ChEBI" id="CHEBI:456216"/>
        <dbReference type="EC" id="2.7.11.1"/>
    </reaction>
</comment>
<dbReference type="Gene3D" id="1.10.510.10">
    <property type="entry name" value="Transferase(Phosphotransferase) domain 1"/>
    <property type="match status" value="1"/>
</dbReference>
<evidence type="ECO:0000256" key="1">
    <source>
        <dbReference type="ARBA" id="ARBA00012513"/>
    </source>
</evidence>
<dbReference type="Proteomes" id="UP000663843">
    <property type="component" value="Unassembled WGS sequence"/>
</dbReference>
<dbReference type="Pfam" id="PF00069">
    <property type="entry name" value="Pkinase"/>
    <property type="match status" value="1"/>
</dbReference>
<evidence type="ECO:0000256" key="8">
    <source>
        <dbReference type="ARBA" id="ARBA00048679"/>
    </source>
</evidence>
<organism evidence="11 12">
    <name type="scientific">Rhizoctonia solani</name>
    <dbReference type="NCBI Taxonomy" id="456999"/>
    <lineage>
        <taxon>Eukaryota</taxon>
        <taxon>Fungi</taxon>
        <taxon>Dikarya</taxon>
        <taxon>Basidiomycota</taxon>
        <taxon>Agaricomycotina</taxon>
        <taxon>Agaricomycetes</taxon>
        <taxon>Cantharellales</taxon>
        <taxon>Ceratobasidiaceae</taxon>
        <taxon>Rhizoctonia</taxon>
    </lineage>
</organism>
<dbReference type="GO" id="GO:0004674">
    <property type="term" value="F:protein serine/threonine kinase activity"/>
    <property type="evidence" value="ECO:0007669"/>
    <property type="project" value="UniProtKB-KW"/>
</dbReference>
<evidence type="ECO:0000259" key="10">
    <source>
        <dbReference type="PROSITE" id="PS50011"/>
    </source>
</evidence>
<evidence type="ECO:0000256" key="2">
    <source>
        <dbReference type="ARBA" id="ARBA00022527"/>
    </source>
</evidence>
<evidence type="ECO:0000313" key="12">
    <source>
        <dbReference type="Proteomes" id="UP000663843"/>
    </source>
</evidence>
<evidence type="ECO:0000256" key="4">
    <source>
        <dbReference type="ARBA" id="ARBA00022741"/>
    </source>
</evidence>
<keyword evidence="5" id="KW-0418">Kinase</keyword>
<dbReference type="InterPro" id="IPR008271">
    <property type="entry name" value="Ser/Thr_kinase_AS"/>
</dbReference>
<reference evidence="11" key="1">
    <citation type="submission" date="2021-01" db="EMBL/GenBank/DDBJ databases">
        <authorList>
            <person name="Kaushik A."/>
        </authorList>
    </citation>
    <scope>NUCLEOTIDE SEQUENCE</scope>
    <source>
        <strain evidence="11">AG2-2IIIB</strain>
    </source>
</reference>
<dbReference type="SUPFAM" id="SSF56112">
    <property type="entry name" value="Protein kinase-like (PK-like)"/>
    <property type="match status" value="1"/>
</dbReference>